<dbReference type="NCBIfam" id="TIGR01766">
    <property type="entry name" value="IS200/IS605 family accessory protein TnpB-like domain"/>
    <property type="match status" value="1"/>
</dbReference>
<evidence type="ECO:0000256" key="5">
    <source>
        <dbReference type="ARBA" id="ARBA00023172"/>
    </source>
</evidence>
<protein>
    <submittedName>
        <fullName evidence="8">Transposase</fullName>
    </submittedName>
</protein>
<dbReference type="Pfam" id="PF01385">
    <property type="entry name" value="OrfB_IS605"/>
    <property type="match status" value="1"/>
</dbReference>
<sequence>MYKTQKNHLRCNKQTYKLLRILCHTSKNLYNYALYHVRQHFFKTQKHLKYESVYHIVKENDNYKLLPSQVAQQTLISVDETFKSFLSLLKAKKEGKIDKKVSIPKYLPKDGMFQIVFSKDQFKIEGEKVRLSLGRGFAKEFGEKFMYFDMPKNIIGKKIKEVRIIPRYHGRWFEVEYVYGEEERFCSLDKSRYLSIDLGLDNFAAAVDTIGTAFLIEGRFIKSVNRWYNKERARLQSIYSKQGIKSGKKLAKISFKRQYIIDNFLNQAINTIVKHCLKNQIGNVVIGKMEGIKQEINLGRVNNQNFVAIPYEKFKRKLKLKCKEYGIEYIEVDESYTSKKCSRCGIVDKSNRKHRGLYVCRRCGKVVNADINGAINILAKVAGESAAWQITSSGCVNHPVRIRVA</sequence>
<dbReference type="PANTHER" id="PTHR30405:SF25">
    <property type="entry name" value="RNA-GUIDED DNA ENDONUCLEASE INSQ-RELATED"/>
    <property type="match status" value="1"/>
</dbReference>
<accession>A0ABZ0U0J7</accession>
<name>A0ABZ0U0J7_9FIRM</name>
<evidence type="ECO:0000259" key="7">
    <source>
        <dbReference type="Pfam" id="PF07282"/>
    </source>
</evidence>
<dbReference type="InterPro" id="IPR010095">
    <property type="entry name" value="Cas12f1-like_TNB"/>
</dbReference>
<gene>
    <name evidence="8" type="ORF">SOJ16_000171</name>
</gene>
<keyword evidence="3" id="KW-0815">Transposition</keyword>
<reference evidence="8 9" key="1">
    <citation type="submission" date="2023-12" db="EMBL/GenBank/DDBJ databases">
        <authorList>
            <person name="Manesh M.J.H."/>
            <person name="Bing R.G."/>
            <person name="Willard D.J."/>
            <person name="Kelly R.M."/>
        </authorList>
    </citation>
    <scope>NUCLEOTIDE SEQUENCE [LARGE SCALE GENOMIC DNA]</scope>
    <source>
        <strain evidence="8 9">DSM 8977</strain>
    </source>
</reference>
<evidence type="ECO:0000313" key="8">
    <source>
        <dbReference type="EMBL" id="WPX09004.1"/>
    </source>
</evidence>
<keyword evidence="5" id="KW-0233">DNA recombination</keyword>
<dbReference type="Proteomes" id="UP001322744">
    <property type="component" value="Chromosome"/>
</dbReference>
<evidence type="ECO:0000313" key="9">
    <source>
        <dbReference type="Proteomes" id="UP001322744"/>
    </source>
</evidence>
<feature type="domain" description="Probable transposase IS891/IS1136/IS1341" evidence="6">
    <location>
        <begin position="193"/>
        <end position="292"/>
    </location>
</feature>
<evidence type="ECO:0000256" key="2">
    <source>
        <dbReference type="ARBA" id="ARBA00011044"/>
    </source>
</evidence>
<comment type="similarity">
    <text evidence="1">In the C-terminal section; belongs to the transposase 35 family.</text>
</comment>
<evidence type="ECO:0000256" key="4">
    <source>
        <dbReference type="ARBA" id="ARBA00023125"/>
    </source>
</evidence>
<keyword evidence="9" id="KW-1185">Reference proteome</keyword>
<comment type="similarity">
    <text evidence="2">In the N-terminal section; belongs to the transposase 2 family.</text>
</comment>
<dbReference type="NCBIfam" id="NF040570">
    <property type="entry name" value="guided_TnpB"/>
    <property type="match status" value="1"/>
</dbReference>
<dbReference type="Pfam" id="PF07282">
    <property type="entry name" value="Cas12f1-like_TNB"/>
    <property type="match status" value="1"/>
</dbReference>
<dbReference type="PANTHER" id="PTHR30405">
    <property type="entry name" value="TRANSPOSASE"/>
    <property type="match status" value="1"/>
</dbReference>
<dbReference type="InterPro" id="IPR001959">
    <property type="entry name" value="Transposase"/>
</dbReference>
<evidence type="ECO:0000259" key="6">
    <source>
        <dbReference type="Pfam" id="PF01385"/>
    </source>
</evidence>
<proteinExistence type="inferred from homology"/>
<organism evidence="8 9">
    <name type="scientific">Anaerocellum danielii</name>
    <dbReference type="NCBI Taxonomy" id="1387557"/>
    <lineage>
        <taxon>Bacteria</taxon>
        <taxon>Bacillati</taxon>
        <taxon>Bacillota</taxon>
        <taxon>Bacillota incertae sedis</taxon>
        <taxon>Caldicellulosiruptorales</taxon>
        <taxon>Caldicellulosiruptoraceae</taxon>
        <taxon>Anaerocellum</taxon>
    </lineage>
</organism>
<evidence type="ECO:0000256" key="3">
    <source>
        <dbReference type="ARBA" id="ARBA00022578"/>
    </source>
</evidence>
<keyword evidence="4" id="KW-0238">DNA-binding</keyword>
<dbReference type="RefSeq" id="WP_045173573.1">
    <property type="nucleotide sequence ID" value="NZ_CP139957.1"/>
</dbReference>
<feature type="domain" description="Cas12f1-like TNB" evidence="7">
    <location>
        <begin position="311"/>
        <end position="377"/>
    </location>
</feature>
<evidence type="ECO:0000256" key="1">
    <source>
        <dbReference type="ARBA" id="ARBA00008761"/>
    </source>
</evidence>
<dbReference type="InterPro" id="IPR051399">
    <property type="entry name" value="RNA-guided_DNA_endo/Transpos"/>
</dbReference>
<dbReference type="EMBL" id="CP139957">
    <property type="protein sequence ID" value="WPX09004.1"/>
    <property type="molecule type" value="Genomic_DNA"/>
</dbReference>